<dbReference type="AlphaFoldDB" id="A0A0B7I6A0"/>
<dbReference type="EMBL" id="CDOK01000003">
    <property type="protein sequence ID" value="CEN46229.1"/>
    <property type="molecule type" value="Genomic_DNA"/>
</dbReference>
<gene>
    <name evidence="1" type="ORF">CCAN11_1000013</name>
</gene>
<sequence>MTNRPITVITNGYDVQNQPKAKVSDRFLISPYRLITIG</sequence>
<protein>
    <submittedName>
        <fullName evidence="1">Uncharacterized protein</fullName>
    </submittedName>
</protein>
<evidence type="ECO:0000313" key="2">
    <source>
        <dbReference type="Proteomes" id="UP000039370"/>
    </source>
</evidence>
<reference evidence="2" key="1">
    <citation type="submission" date="2015-01" db="EMBL/GenBank/DDBJ databases">
        <authorList>
            <person name="MANFREDI Pablo"/>
        </authorList>
    </citation>
    <scope>NUCLEOTIDE SEQUENCE [LARGE SCALE GENOMIC DNA]</scope>
    <source>
        <strain evidence="2">Cc11</strain>
    </source>
</reference>
<dbReference type="Proteomes" id="UP000039370">
    <property type="component" value="Unassembled WGS sequence"/>
</dbReference>
<proteinExistence type="predicted"/>
<organism evidence="1 2">
    <name type="scientific">Capnocytophaga canimorsus</name>
    <dbReference type="NCBI Taxonomy" id="28188"/>
    <lineage>
        <taxon>Bacteria</taxon>
        <taxon>Pseudomonadati</taxon>
        <taxon>Bacteroidota</taxon>
        <taxon>Flavobacteriia</taxon>
        <taxon>Flavobacteriales</taxon>
        <taxon>Flavobacteriaceae</taxon>
        <taxon>Capnocytophaga</taxon>
    </lineage>
</organism>
<name>A0A0B7I6A0_9FLAO</name>
<evidence type="ECO:0000313" key="1">
    <source>
        <dbReference type="EMBL" id="CEN46229.1"/>
    </source>
</evidence>
<accession>A0A0B7I6A0</accession>